<accession>A0AAD6YFQ1</accession>
<comment type="caution">
    <text evidence="2">The sequence shown here is derived from an EMBL/GenBank/DDBJ whole genome shotgun (WGS) entry which is preliminary data.</text>
</comment>
<feature type="region of interest" description="Disordered" evidence="1">
    <location>
        <begin position="37"/>
        <end position="59"/>
    </location>
</feature>
<dbReference type="InterPro" id="IPR046521">
    <property type="entry name" value="DUF6698"/>
</dbReference>
<proteinExistence type="predicted"/>
<gene>
    <name evidence="2" type="ORF">GGX14DRAFT_565442</name>
</gene>
<evidence type="ECO:0000313" key="3">
    <source>
        <dbReference type="Proteomes" id="UP001219525"/>
    </source>
</evidence>
<dbReference type="EMBL" id="JARJCW010000027">
    <property type="protein sequence ID" value="KAJ7210846.1"/>
    <property type="molecule type" value="Genomic_DNA"/>
</dbReference>
<keyword evidence="3" id="KW-1185">Reference proteome</keyword>
<dbReference type="AlphaFoldDB" id="A0AAD6YFQ1"/>
<reference evidence="2" key="1">
    <citation type="submission" date="2023-03" db="EMBL/GenBank/DDBJ databases">
        <title>Massive genome expansion in bonnet fungi (Mycena s.s.) driven by repeated elements and novel gene families across ecological guilds.</title>
        <authorList>
            <consortium name="Lawrence Berkeley National Laboratory"/>
            <person name="Harder C.B."/>
            <person name="Miyauchi S."/>
            <person name="Viragh M."/>
            <person name="Kuo A."/>
            <person name="Thoen E."/>
            <person name="Andreopoulos B."/>
            <person name="Lu D."/>
            <person name="Skrede I."/>
            <person name="Drula E."/>
            <person name="Henrissat B."/>
            <person name="Morin E."/>
            <person name="Kohler A."/>
            <person name="Barry K."/>
            <person name="LaButti K."/>
            <person name="Morin E."/>
            <person name="Salamov A."/>
            <person name="Lipzen A."/>
            <person name="Mereny Z."/>
            <person name="Hegedus B."/>
            <person name="Baldrian P."/>
            <person name="Stursova M."/>
            <person name="Weitz H."/>
            <person name="Taylor A."/>
            <person name="Grigoriev I.V."/>
            <person name="Nagy L.G."/>
            <person name="Martin F."/>
            <person name="Kauserud H."/>
        </authorList>
    </citation>
    <scope>NUCLEOTIDE SEQUENCE</scope>
    <source>
        <strain evidence="2">9144</strain>
    </source>
</reference>
<organism evidence="2 3">
    <name type="scientific">Mycena pura</name>
    <dbReference type="NCBI Taxonomy" id="153505"/>
    <lineage>
        <taxon>Eukaryota</taxon>
        <taxon>Fungi</taxon>
        <taxon>Dikarya</taxon>
        <taxon>Basidiomycota</taxon>
        <taxon>Agaricomycotina</taxon>
        <taxon>Agaricomycetes</taxon>
        <taxon>Agaricomycetidae</taxon>
        <taxon>Agaricales</taxon>
        <taxon>Marasmiineae</taxon>
        <taxon>Mycenaceae</taxon>
        <taxon>Mycena</taxon>
    </lineage>
</organism>
<evidence type="ECO:0000313" key="2">
    <source>
        <dbReference type="EMBL" id="KAJ7210846.1"/>
    </source>
</evidence>
<evidence type="ECO:0000256" key="1">
    <source>
        <dbReference type="SAM" id="MobiDB-lite"/>
    </source>
</evidence>
<dbReference type="Pfam" id="PF20414">
    <property type="entry name" value="DUF6698"/>
    <property type="match status" value="1"/>
</dbReference>
<sequence length="427" mass="47754">MSLTGSSSTPTPPPVLSIDPRYRVSLKIVLRGLGMPIPTELRTPDDDENTFSSDRKRKMSRDLEKRDTFDHFMGAAKFFIRAGDTFPDFRRTLEYGSLDTWGTEEAGATTLNSSERAKCAHHASVFKKVLKVLPPDAQAVLRHLYLNSIDCPAPWKALRQKLNKSGKDAREHDTNKLKHKLAYLVPNPTTDIIIPVLTDAAPKNARWLAHPMIRYYVLPPRYSTKLPPLVYGQNPNLIPDDELSPEAKAILDRIASGTLKTHAKDMFTCLYADGSYDPEHYQVGLFRGHALVRVLIHVWLGPGQVLALPGDEDIPKGCNADIFDVSEVTEEMAAYAVCQLRTMIGRADCAQEKDYKLSDLYKNVLAAFKDDSDVTISPTWAQDTLDWLTERVFNGRGRPANNEDDGYDSVDEIAEQRARNRATPSAA</sequence>
<dbReference type="Proteomes" id="UP001219525">
    <property type="component" value="Unassembled WGS sequence"/>
</dbReference>
<name>A0AAD6YFQ1_9AGAR</name>
<protein>
    <submittedName>
        <fullName evidence="2">Uncharacterized protein</fullName>
    </submittedName>
</protein>